<evidence type="ECO:0000256" key="4">
    <source>
        <dbReference type="ARBA" id="ARBA00022840"/>
    </source>
</evidence>
<dbReference type="EMBL" id="NOIF01000145">
    <property type="protein sequence ID" value="OZS42535.1"/>
    <property type="molecule type" value="Genomic_DNA"/>
</dbReference>
<evidence type="ECO:0000256" key="2">
    <source>
        <dbReference type="ARBA" id="ARBA00022448"/>
    </source>
</evidence>
<organism evidence="6 7">
    <name type="scientific">Photobacterium sanguinicancri</name>
    <dbReference type="NCBI Taxonomy" id="875932"/>
    <lineage>
        <taxon>Bacteria</taxon>
        <taxon>Pseudomonadati</taxon>
        <taxon>Pseudomonadota</taxon>
        <taxon>Gammaproteobacteria</taxon>
        <taxon>Vibrionales</taxon>
        <taxon>Vibrionaceae</taxon>
        <taxon>Photobacterium</taxon>
    </lineage>
</organism>
<dbReference type="InterPro" id="IPR050166">
    <property type="entry name" value="ABC_transporter_ATP-bind"/>
</dbReference>
<dbReference type="PANTHER" id="PTHR42788">
    <property type="entry name" value="TAURINE IMPORT ATP-BINDING PROTEIN-RELATED"/>
    <property type="match status" value="1"/>
</dbReference>
<evidence type="ECO:0000256" key="1">
    <source>
        <dbReference type="ARBA" id="ARBA00005417"/>
    </source>
</evidence>
<evidence type="ECO:0000259" key="5">
    <source>
        <dbReference type="PROSITE" id="PS50893"/>
    </source>
</evidence>
<dbReference type="InterPro" id="IPR003439">
    <property type="entry name" value="ABC_transporter-like_ATP-bd"/>
</dbReference>
<dbReference type="InterPro" id="IPR017871">
    <property type="entry name" value="ABC_transporter-like_CS"/>
</dbReference>
<dbReference type="SMART" id="SM00382">
    <property type="entry name" value="AAA"/>
    <property type="match status" value="1"/>
</dbReference>
<keyword evidence="2" id="KW-0813">Transport</keyword>
<comment type="similarity">
    <text evidence="1">Belongs to the ABC transporter superfamily.</text>
</comment>
<feature type="domain" description="ABC transporter" evidence="5">
    <location>
        <begin position="22"/>
        <end position="249"/>
    </location>
</feature>
<protein>
    <submittedName>
        <fullName evidence="6">Hydrogenase expression protein</fullName>
    </submittedName>
</protein>
<comment type="caution">
    <text evidence="6">The sequence shown here is derived from an EMBL/GenBank/DDBJ whole genome shotgun (WGS) entry which is preliminary data.</text>
</comment>
<evidence type="ECO:0000256" key="3">
    <source>
        <dbReference type="ARBA" id="ARBA00022741"/>
    </source>
</evidence>
<reference evidence="6 7" key="1">
    <citation type="journal article" date="2016" name="Antonie Van Leeuwenhoek">
        <title>Photobacterium sanguinicancri sp. nov. isolated from marine animals.</title>
        <authorList>
            <person name="Gomez-Gil B."/>
            <person name="Roque A."/>
            <person name="Rotllant G."/>
            <person name="Romalde J.L."/>
            <person name="Doce A."/>
            <person name="Eggermont M."/>
            <person name="Defoirdt T."/>
        </authorList>
    </citation>
    <scope>NUCLEOTIDE SEQUENCE [LARGE SCALE GENOMIC DNA]</scope>
    <source>
        <strain evidence="6 7">CAIM 1827</strain>
    </source>
</reference>
<dbReference type="PROSITE" id="PS00211">
    <property type="entry name" value="ABC_TRANSPORTER_1"/>
    <property type="match status" value="1"/>
</dbReference>
<dbReference type="Gene3D" id="3.40.50.300">
    <property type="entry name" value="P-loop containing nucleotide triphosphate hydrolases"/>
    <property type="match status" value="1"/>
</dbReference>
<accession>A0ABX4FXH2</accession>
<dbReference type="PANTHER" id="PTHR42788:SF19">
    <property type="entry name" value="ALIPHATIC SULFONATES IMPORT ATP-BINDING PROTEIN SSUB 2"/>
    <property type="match status" value="1"/>
</dbReference>
<dbReference type="Proteomes" id="UP000215999">
    <property type="component" value="Unassembled WGS sequence"/>
</dbReference>
<keyword evidence="4" id="KW-0067">ATP-binding</keyword>
<dbReference type="InterPro" id="IPR027417">
    <property type="entry name" value="P-loop_NTPase"/>
</dbReference>
<dbReference type="SUPFAM" id="SSF52540">
    <property type="entry name" value="P-loop containing nucleoside triphosphate hydrolases"/>
    <property type="match status" value="1"/>
</dbReference>
<evidence type="ECO:0000313" key="6">
    <source>
        <dbReference type="EMBL" id="OZS42535.1"/>
    </source>
</evidence>
<dbReference type="PROSITE" id="PS50893">
    <property type="entry name" value="ABC_TRANSPORTER_2"/>
    <property type="match status" value="1"/>
</dbReference>
<sequence length="263" mass="28867">MRSDMTTLIQPLPTQAGVAVTLTQCQLRYNTSDKPLFTQLNLTLPKGQWSCILGKSGCGKTSLLRLLAGLLDEQADWQGSLTASDHQPIEGRVAYMAQQDLLLPWLSVLENVCLSSRFNPEQSAESSQVRACELLNHVGLGDHIHARPESLSGGMRQRVALARTLLQDKPIVLMDEPFSALDAVTRHKLQTLAATLLKDKTVLLITHDPQEALRLGDQILLMSGSPATMVSLPTPQGQAPRNYSAELAQHQQSIITRLEQDYG</sequence>
<dbReference type="InterPro" id="IPR003593">
    <property type="entry name" value="AAA+_ATPase"/>
</dbReference>
<proteinExistence type="inferred from homology"/>
<evidence type="ECO:0000313" key="7">
    <source>
        <dbReference type="Proteomes" id="UP000215999"/>
    </source>
</evidence>
<keyword evidence="3" id="KW-0547">Nucleotide-binding</keyword>
<name>A0ABX4FXH2_9GAMM</name>
<dbReference type="Pfam" id="PF00005">
    <property type="entry name" value="ABC_tran"/>
    <property type="match status" value="1"/>
</dbReference>
<gene>
    <name evidence="6" type="ORF">ASV53_17920</name>
</gene>
<keyword evidence="7" id="KW-1185">Reference proteome</keyword>